<reference evidence="1" key="1">
    <citation type="submission" date="2021-01" db="EMBL/GenBank/DDBJ databases">
        <authorList>
            <consortium name="Genoscope - CEA"/>
            <person name="William W."/>
        </authorList>
    </citation>
    <scope>NUCLEOTIDE SEQUENCE</scope>
</reference>
<dbReference type="AlphaFoldDB" id="A0A8S1M910"/>
<proteinExistence type="predicted"/>
<dbReference type="Proteomes" id="UP000688137">
    <property type="component" value="Unassembled WGS sequence"/>
</dbReference>
<sequence>MAQNFHSNLPKDFEGFLHEVKSVVQARQQTLNESIQQEQKKCIEGKKEQDFLKCQTKLAKKLEKNEALFQFKMIYWRETSVQCFKTQEQKGAGTDQCKADSKKLLETIFDSFKI</sequence>
<gene>
    <name evidence="1" type="ORF">PPRIM_AZ9-3.1.T0480035</name>
</gene>
<keyword evidence="2" id="KW-1185">Reference proteome</keyword>
<dbReference type="OMA" id="FLKCQTK"/>
<evidence type="ECO:0000313" key="2">
    <source>
        <dbReference type="Proteomes" id="UP000688137"/>
    </source>
</evidence>
<comment type="caution">
    <text evidence="1">The sequence shown here is derived from an EMBL/GenBank/DDBJ whole genome shotgun (WGS) entry which is preliminary data.</text>
</comment>
<name>A0A8S1M910_PARPR</name>
<dbReference type="EMBL" id="CAJJDM010000048">
    <property type="protein sequence ID" value="CAD8071754.1"/>
    <property type="molecule type" value="Genomic_DNA"/>
</dbReference>
<accession>A0A8S1M910</accession>
<protein>
    <submittedName>
        <fullName evidence="1">Uncharacterized protein</fullName>
    </submittedName>
</protein>
<organism evidence="1 2">
    <name type="scientific">Paramecium primaurelia</name>
    <dbReference type="NCBI Taxonomy" id="5886"/>
    <lineage>
        <taxon>Eukaryota</taxon>
        <taxon>Sar</taxon>
        <taxon>Alveolata</taxon>
        <taxon>Ciliophora</taxon>
        <taxon>Intramacronucleata</taxon>
        <taxon>Oligohymenophorea</taxon>
        <taxon>Peniculida</taxon>
        <taxon>Parameciidae</taxon>
        <taxon>Paramecium</taxon>
    </lineage>
</organism>
<evidence type="ECO:0000313" key="1">
    <source>
        <dbReference type="EMBL" id="CAD8071754.1"/>
    </source>
</evidence>